<organism evidence="1 2">
    <name type="scientific">Aspergillus aculeatinus CBS 121060</name>
    <dbReference type="NCBI Taxonomy" id="1448322"/>
    <lineage>
        <taxon>Eukaryota</taxon>
        <taxon>Fungi</taxon>
        <taxon>Dikarya</taxon>
        <taxon>Ascomycota</taxon>
        <taxon>Pezizomycotina</taxon>
        <taxon>Eurotiomycetes</taxon>
        <taxon>Eurotiomycetidae</taxon>
        <taxon>Eurotiales</taxon>
        <taxon>Aspergillaceae</taxon>
        <taxon>Aspergillus</taxon>
        <taxon>Aspergillus subgen. Circumdati</taxon>
    </lineage>
</organism>
<name>A0ACD1GZZ3_9EURO</name>
<evidence type="ECO:0000313" key="1">
    <source>
        <dbReference type="EMBL" id="RAH66907.1"/>
    </source>
</evidence>
<evidence type="ECO:0000313" key="2">
    <source>
        <dbReference type="Proteomes" id="UP000249661"/>
    </source>
</evidence>
<gene>
    <name evidence="1" type="ORF">BO66DRAFT_163808</name>
</gene>
<dbReference type="EMBL" id="KZ824978">
    <property type="protein sequence ID" value="RAH66907.1"/>
    <property type="molecule type" value="Genomic_DNA"/>
</dbReference>
<dbReference type="Proteomes" id="UP000249661">
    <property type="component" value="Unassembled WGS sequence"/>
</dbReference>
<protein>
    <submittedName>
        <fullName evidence="1">Uncharacterized protein</fullName>
    </submittedName>
</protein>
<accession>A0ACD1GZZ3</accession>
<keyword evidence="2" id="KW-1185">Reference proteome</keyword>
<sequence>MINTFDGLQAPLYLVALRNSRSLHFHHSPRSLRDPIHVTPFSGSLFPLCLFFSFGVYSILAFFFFSFPLKQSFTPAPSRVIVRLVHRNRQALSPMTRPMRG</sequence>
<reference evidence="1" key="1">
    <citation type="submission" date="2018-02" db="EMBL/GenBank/DDBJ databases">
        <title>The genomes of Aspergillus section Nigri reveals drivers in fungal speciation.</title>
        <authorList>
            <consortium name="DOE Joint Genome Institute"/>
            <person name="Vesth T.C."/>
            <person name="Nybo J."/>
            <person name="Theobald S."/>
            <person name="Brandl J."/>
            <person name="Frisvad J.C."/>
            <person name="Nielsen K.F."/>
            <person name="Lyhne E.K."/>
            <person name="Kogle M.E."/>
            <person name="Kuo A."/>
            <person name="Riley R."/>
            <person name="Clum A."/>
            <person name="Nolan M."/>
            <person name="Lipzen A."/>
            <person name="Salamov A."/>
            <person name="Henrissat B."/>
            <person name="Wiebenga A."/>
            <person name="De vries R.P."/>
            <person name="Grigoriev I.V."/>
            <person name="Mortensen U.H."/>
            <person name="Andersen M.R."/>
            <person name="Baker S.E."/>
        </authorList>
    </citation>
    <scope>NUCLEOTIDE SEQUENCE</scope>
    <source>
        <strain evidence="1">CBS 121060</strain>
    </source>
</reference>
<proteinExistence type="predicted"/>